<feature type="domain" description="Polyvalent protein metallopeptidase" evidence="1">
    <location>
        <begin position="8"/>
        <end position="67"/>
    </location>
</feature>
<dbReference type="Proteomes" id="UP001445268">
    <property type="component" value="Plasmid unnamed1"/>
</dbReference>
<accession>A0ABZ3EAH1</accession>
<sequence length="134" mass="15318">MSNSDYSRELGHATGHKDRLNRSSLYNYSNERGYEEAVAEIHAMLVCRSFGVNSLPEHANYVKGWLGEDKNAYKLKKAAFEAYKAFEYTMEKSIRNINAMYYPLCQLYLRPVARVSNGYFSGISEVVVIKIDAI</sequence>
<proteinExistence type="predicted"/>
<keyword evidence="3" id="KW-1185">Reference proteome</keyword>
<dbReference type="InterPro" id="IPR041459">
    <property type="entry name" value="MPTase-PolyVal"/>
</dbReference>
<dbReference type="Pfam" id="PF18818">
    <property type="entry name" value="MPTase-PolyVal"/>
    <property type="match status" value="1"/>
</dbReference>
<reference evidence="2 3" key="1">
    <citation type="submission" date="2024-04" db="EMBL/GenBank/DDBJ databases">
        <title>Marinobacter sp. SBY-1.</title>
        <authorList>
            <person name="Pan C."/>
        </authorList>
    </citation>
    <scope>NUCLEOTIDE SEQUENCE [LARGE SCALE GENOMIC DNA]</scope>
    <source>
        <strain evidence="2 3">SBY-1</strain>
        <plasmid evidence="2 3">unnamed1</plasmid>
    </source>
</reference>
<geneLocation type="plasmid" evidence="2 3">
    <name>unnamed1</name>
</geneLocation>
<dbReference type="RefSeq" id="WP_342632601.1">
    <property type="nucleotide sequence ID" value="NZ_CP152381.1"/>
</dbReference>
<organism evidence="2 3">
    <name type="scientific">Marinobacter alkaliphilus</name>
    <dbReference type="NCBI Taxonomy" id="254719"/>
    <lineage>
        <taxon>Bacteria</taxon>
        <taxon>Pseudomonadati</taxon>
        <taxon>Pseudomonadota</taxon>
        <taxon>Gammaproteobacteria</taxon>
        <taxon>Pseudomonadales</taxon>
        <taxon>Marinobacteraceae</taxon>
        <taxon>Marinobacter</taxon>
    </lineage>
</organism>
<evidence type="ECO:0000313" key="3">
    <source>
        <dbReference type="Proteomes" id="UP001445268"/>
    </source>
</evidence>
<keyword evidence="2" id="KW-0614">Plasmid</keyword>
<gene>
    <name evidence="2" type="ORF">AAGT77_19945</name>
</gene>
<name>A0ABZ3EAH1_9GAMM</name>
<protein>
    <submittedName>
        <fullName evidence="2">Zincin-like metallopeptidase domain-containing protein</fullName>
    </submittedName>
</protein>
<evidence type="ECO:0000259" key="1">
    <source>
        <dbReference type="Pfam" id="PF18818"/>
    </source>
</evidence>
<evidence type="ECO:0000313" key="2">
    <source>
        <dbReference type="EMBL" id="XAF55995.1"/>
    </source>
</evidence>
<dbReference type="EMBL" id="CP152381">
    <property type="protein sequence ID" value="XAF55995.1"/>
    <property type="molecule type" value="Genomic_DNA"/>
</dbReference>